<dbReference type="InterPro" id="IPR016187">
    <property type="entry name" value="CTDL_fold"/>
</dbReference>
<dbReference type="PROSITE" id="PS50041">
    <property type="entry name" value="C_TYPE_LECTIN_2"/>
    <property type="match status" value="2"/>
</dbReference>
<dbReference type="EMBL" id="RCHS01003571">
    <property type="protein sequence ID" value="RMX40796.1"/>
    <property type="molecule type" value="Genomic_DNA"/>
</dbReference>
<evidence type="ECO:0000313" key="2">
    <source>
        <dbReference type="EMBL" id="RMX40796.1"/>
    </source>
</evidence>
<evidence type="ECO:0000313" key="3">
    <source>
        <dbReference type="Proteomes" id="UP000275408"/>
    </source>
</evidence>
<dbReference type="InterPro" id="IPR050111">
    <property type="entry name" value="C-type_lectin/snaclec_domain"/>
</dbReference>
<accession>A0A3M6THE2</accession>
<sequence>MGVPISQGERKFNEPTSGFYTWALKYITSFVADLRSITGAEHDHCKLKTRFEMFLTVTIYQRQWTKLLTSTTEGLEKLNENCYWTSKPKLIHSSPNAKCPKGWVSRGKSCYLVIDVRVLKWSEARRTCQNLGGDLAVIKSANENKFIFDLVKKQKTVTPYGVWLGLYRKADNKFYWVDGTPEAGQYSAWAKGEPNSFSEKCAHMYGATSRQGTWNDTECNKSYSSGNPVSSLVEVFALLTVVHTDIVTKMFCSWVVVFIFQLVRFTISRDVELQSSTGATSELGNKRDPPRSKFEMFDFKKFGPGPQVVEDTFNIKSWGFGTTERKMLMDIKTRVDSLSATCKGAASECPNGWVPFVDSCYLVIDIPTLKWSDARRTCQNLGGDLAVVKAFVENKFIFELMKRQRTVTYLGVWLGLHRAADDKFYWVDGTPAEAWEYSAWANDDPHSVTEKCAHMYGNGNKQGKWSDIVCDLNQQALSYSPVVLCQKKAN</sequence>
<dbReference type="AlphaFoldDB" id="A0A3M6THE2"/>
<feature type="domain" description="C-type lectin" evidence="1">
    <location>
        <begin position="356"/>
        <end position="471"/>
    </location>
</feature>
<dbReference type="Proteomes" id="UP000275408">
    <property type="component" value="Unassembled WGS sequence"/>
</dbReference>
<dbReference type="SUPFAM" id="SSF56436">
    <property type="entry name" value="C-type lectin-like"/>
    <property type="match status" value="2"/>
</dbReference>
<protein>
    <recommendedName>
        <fullName evidence="1">C-type lectin domain-containing protein</fullName>
    </recommendedName>
</protein>
<dbReference type="InterPro" id="IPR016186">
    <property type="entry name" value="C-type_lectin-like/link_sf"/>
</dbReference>
<dbReference type="OrthoDB" id="5969141at2759"/>
<dbReference type="PANTHER" id="PTHR22803">
    <property type="entry name" value="MANNOSE, PHOSPHOLIPASE, LECTIN RECEPTOR RELATED"/>
    <property type="match status" value="1"/>
</dbReference>
<evidence type="ECO:0000259" key="1">
    <source>
        <dbReference type="PROSITE" id="PS50041"/>
    </source>
</evidence>
<dbReference type="Pfam" id="PF00059">
    <property type="entry name" value="Lectin_C"/>
    <property type="match status" value="2"/>
</dbReference>
<dbReference type="InterPro" id="IPR001304">
    <property type="entry name" value="C-type_lectin-like"/>
</dbReference>
<organism evidence="2 3">
    <name type="scientific">Pocillopora damicornis</name>
    <name type="common">Cauliflower coral</name>
    <name type="synonym">Millepora damicornis</name>
    <dbReference type="NCBI Taxonomy" id="46731"/>
    <lineage>
        <taxon>Eukaryota</taxon>
        <taxon>Metazoa</taxon>
        <taxon>Cnidaria</taxon>
        <taxon>Anthozoa</taxon>
        <taxon>Hexacorallia</taxon>
        <taxon>Scleractinia</taxon>
        <taxon>Astrocoeniina</taxon>
        <taxon>Pocilloporidae</taxon>
        <taxon>Pocillopora</taxon>
    </lineage>
</organism>
<dbReference type="Gene3D" id="3.10.100.10">
    <property type="entry name" value="Mannose-Binding Protein A, subunit A"/>
    <property type="match status" value="2"/>
</dbReference>
<comment type="caution">
    <text evidence="2">The sequence shown here is derived from an EMBL/GenBank/DDBJ whole genome shotgun (WGS) entry which is preliminary data.</text>
</comment>
<dbReference type="CDD" id="cd00037">
    <property type="entry name" value="CLECT"/>
    <property type="match status" value="2"/>
</dbReference>
<dbReference type="SMART" id="SM00034">
    <property type="entry name" value="CLECT"/>
    <property type="match status" value="2"/>
</dbReference>
<reference evidence="2 3" key="1">
    <citation type="journal article" date="2018" name="Sci. Rep.">
        <title>Comparative analysis of the Pocillopora damicornis genome highlights role of immune system in coral evolution.</title>
        <authorList>
            <person name="Cunning R."/>
            <person name="Bay R.A."/>
            <person name="Gillette P."/>
            <person name="Baker A.C."/>
            <person name="Traylor-Knowles N."/>
        </authorList>
    </citation>
    <scope>NUCLEOTIDE SEQUENCE [LARGE SCALE GENOMIC DNA]</scope>
    <source>
        <strain evidence="2">RSMAS</strain>
        <tissue evidence="2">Whole animal</tissue>
    </source>
</reference>
<gene>
    <name evidence="2" type="ORF">pdam_00006538</name>
</gene>
<name>A0A3M6THE2_POCDA</name>
<feature type="domain" description="C-type lectin" evidence="1">
    <location>
        <begin position="106"/>
        <end position="221"/>
    </location>
</feature>
<keyword evidence="3" id="KW-1185">Reference proteome</keyword>
<proteinExistence type="predicted"/>